<evidence type="ECO:0000313" key="2">
    <source>
        <dbReference type="EMBL" id="CDJ47939.1"/>
    </source>
</evidence>
<dbReference type="Proteomes" id="UP000030750">
    <property type="component" value="Unassembled WGS sequence"/>
</dbReference>
<dbReference type="AlphaFoldDB" id="U6LHE0"/>
<dbReference type="VEuPathDB" id="ToxoDB:EBH_0040460"/>
<reference evidence="2" key="2">
    <citation type="submission" date="2013-10" db="EMBL/GenBank/DDBJ databases">
        <authorList>
            <person name="Aslett M."/>
        </authorList>
    </citation>
    <scope>NUCLEOTIDE SEQUENCE [LARGE SCALE GENOMIC DNA]</scope>
    <source>
        <strain evidence="2">Houghton</strain>
    </source>
</reference>
<sequence>MSEGLGLALDAATTSLGFFNEVHIRPPGGLDGGTTHDLSTLEAIDASAVPAWRETESEWGRGRYSTSVKVSLILSLALCAFFSLGSAAWGRGRESIVLDPAHLGSFDLDSSFPRNRRAEELEEGLRKALVGFMQRPEHHEFSLTGTGGGDTQVQRGGVQSSSVDALPSTAPLHPTEGAKGSGVALALPSASGSGFGPGDDAAAAPLPRALDALHSASASTQRCMADKYLKELLCDSEDHSPDQLLEDMVRGVQAVALSEGSGPGEAEAQRARTALLVAVLDAFTARVRSLEHLGRMEAAAADEEARLAAESPVERVGLDYILKGLDGASEEAAESTAQQVESIDASVSKFQARRLLNYIQLSRQKLAGDLEVAAALLGPLNAGKDGTLRRILEPLDSPAVSLMQQHTSWKGREGVMIKVELEEYKLVRDMMKFLEVKGQGKAFLAKASNALCALYRLDRACRSGASQRAGFGEFLRDHWSAEAHDKLYELLEAQTQKAEKCKLRSRSYLVSSASNFLSSNAPKVKEVDVLLLKAAVALL</sequence>
<feature type="region of interest" description="Disordered" evidence="1">
    <location>
        <begin position="139"/>
        <end position="184"/>
    </location>
</feature>
<evidence type="ECO:0000256" key="1">
    <source>
        <dbReference type="SAM" id="MobiDB-lite"/>
    </source>
</evidence>
<gene>
    <name evidence="2" type="ORF">EBH_0040460</name>
</gene>
<keyword evidence="3" id="KW-1185">Reference proteome</keyword>
<proteinExistence type="predicted"/>
<dbReference type="OrthoDB" id="351959at2759"/>
<protein>
    <submittedName>
        <fullName evidence="2">Uncharacterized protein</fullName>
    </submittedName>
</protein>
<reference evidence="2" key="1">
    <citation type="submission" date="2013-10" db="EMBL/GenBank/DDBJ databases">
        <title>Genomic analysis of the causative agents of coccidiosis in chickens.</title>
        <authorList>
            <person name="Reid A.J."/>
            <person name="Blake D."/>
            <person name="Billington K."/>
            <person name="Browne H."/>
            <person name="Dunn M."/>
            <person name="Hung S."/>
            <person name="Kawahara F."/>
            <person name="Miranda-Saavedra D."/>
            <person name="Mourier T."/>
            <person name="Nagra H."/>
            <person name="Otto T.D."/>
            <person name="Rawlings N."/>
            <person name="Sanchez A."/>
            <person name="Sanders M."/>
            <person name="Subramaniam C."/>
            <person name="Tay Y."/>
            <person name="Dear P."/>
            <person name="Doerig C."/>
            <person name="Gruber A."/>
            <person name="Parkinson J."/>
            <person name="Shirley M."/>
            <person name="Wan K.L."/>
            <person name="Berriman M."/>
            <person name="Tomley F."/>
            <person name="Pain A."/>
        </authorList>
    </citation>
    <scope>NUCLEOTIDE SEQUENCE [LARGE SCALE GENOMIC DNA]</scope>
    <source>
        <strain evidence="2">Houghton</strain>
    </source>
</reference>
<accession>U6LHE0</accession>
<dbReference type="EMBL" id="HG710922">
    <property type="protein sequence ID" value="CDJ47939.1"/>
    <property type="molecule type" value="Genomic_DNA"/>
</dbReference>
<organism evidence="2 3">
    <name type="scientific">Eimeria brunetti</name>
    <dbReference type="NCBI Taxonomy" id="51314"/>
    <lineage>
        <taxon>Eukaryota</taxon>
        <taxon>Sar</taxon>
        <taxon>Alveolata</taxon>
        <taxon>Apicomplexa</taxon>
        <taxon>Conoidasida</taxon>
        <taxon>Coccidia</taxon>
        <taxon>Eucoccidiorida</taxon>
        <taxon>Eimeriorina</taxon>
        <taxon>Eimeriidae</taxon>
        <taxon>Eimeria</taxon>
    </lineage>
</organism>
<feature type="compositionally biased region" description="Polar residues" evidence="1">
    <location>
        <begin position="151"/>
        <end position="163"/>
    </location>
</feature>
<name>U6LHE0_9EIME</name>
<evidence type="ECO:0000313" key="3">
    <source>
        <dbReference type="Proteomes" id="UP000030750"/>
    </source>
</evidence>